<name>A0ABU4KNK0_BREVE</name>
<evidence type="ECO:0000313" key="14">
    <source>
        <dbReference type="Proteomes" id="UP001272940"/>
    </source>
</evidence>
<dbReference type="Pfam" id="PF03796">
    <property type="entry name" value="DnaB_C"/>
    <property type="match status" value="1"/>
</dbReference>
<accession>A0ABU4KNK0</accession>
<protein>
    <recommendedName>
        <fullName evidence="10">DNA 5'-3' helicase</fullName>
        <ecNumber evidence="10">5.6.2.3</ecNumber>
    </recommendedName>
</protein>
<dbReference type="Proteomes" id="UP001272940">
    <property type="component" value="Unassembled WGS sequence"/>
</dbReference>
<keyword evidence="4" id="KW-0547">Nucleotide-binding</keyword>
<keyword evidence="5" id="KW-0378">Hydrolase</keyword>
<proteinExistence type="inferred from homology"/>
<evidence type="ECO:0000256" key="8">
    <source>
        <dbReference type="ARBA" id="ARBA00023125"/>
    </source>
</evidence>
<dbReference type="PANTHER" id="PTHR30153">
    <property type="entry name" value="REPLICATIVE DNA HELICASE DNAB"/>
    <property type="match status" value="1"/>
</dbReference>
<dbReference type="RefSeq" id="WP_319078587.1">
    <property type="nucleotide sequence ID" value="NZ_JAMYEC010000003.1"/>
</dbReference>
<dbReference type="Gene3D" id="1.10.860.10">
    <property type="entry name" value="DNAb Helicase, Chain A"/>
    <property type="match status" value="1"/>
</dbReference>
<dbReference type="Gene3D" id="3.40.50.300">
    <property type="entry name" value="P-loop containing nucleotide triphosphate hydrolases"/>
    <property type="match status" value="1"/>
</dbReference>
<keyword evidence="8" id="KW-0238">DNA-binding</keyword>
<feature type="domain" description="SF4 helicase" evidence="12">
    <location>
        <begin position="183"/>
        <end position="471"/>
    </location>
</feature>
<comment type="catalytic activity">
    <reaction evidence="11">
        <text>ATP + H2O = ADP + phosphate + H(+)</text>
        <dbReference type="Rhea" id="RHEA:13065"/>
        <dbReference type="ChEBI" id="CHEBI:15377"/>
        <dbReference type="ChEBI" id="CHEBI:15378"/>
        <dbReference type="ChEBI" id="CHEBI:30616"/>
        <dbReference type="ChEBI" id="CHEBI:43474"/>
        <dbReference type="ChEBI" id="CHEBI:456216"/>
        <dbReference type="EC" id="5.6.2.3"/>
    </reaction>
</comment>
<keyword evidence="14" id="KW-1185">Reference proteome</keyword>
<dbReference type="SUPFAM" id="SSF52540">
    <property type="entry name" value="P-loop containing nucleoside triphosphate hydrolases"/>
    <property type="match status" value="1"/>
</dbReference>
<evidence type="ECO:0000256" key="1">
    <source>
        <dbReference type="ARBA" id="ARBA00008428"/>
    </source>
</evidence>
<dbReference type="Pfam" id="PF00772">
    <property type="entry name" value="DnaB"/>
    <property type="match status" value="1"/>
</dbReference>
<dbReference type="InterPro" id="IPR036185">
    <property type="entry name" value="DNA_heli_DnaB-like_N_sf"/>
</dbReference>
<sequence>MMDPRDRDEGSNLPLNLEAEQALLGILLFSNEAHRQVHDLVTAEDFSEPYHQRIYALIGRLIVAGKLAEPATIQNDLAPDPAFEHFGGLPYLRRLWDAAPPANTIRAYAEQIADTAVRRRLIKMATETLTSARDPEHSGYTAVAKARAELEEAERGAAPEDALFVNAWDAAQARMDRLELEVATGKPKGVQTGLSSIDKRLGGLLPGSVIVMAGRPGMGKTALLGNVLYGAALRNPGKLFAGFSLEMDTDQLNDRALSRLTVEEDQPVSFSDIAKVQPLTSFDLQALHRAKQSIPKNLWLRDRAGVSVEDVSRAVWAMKRRGDLAAIGIDYLQLMRRPALAGRNEASAIAEMTGALKTLARDAKIAIILLSQLNRSVESRDDKRPMLSDLRESGSIEQDADAVLFPFREVYYLQKAEPKAHTDAHLEWEMEVAGLRTRMDVIIAKNRHGSEGSEPQDYRAEIDLITNTERS</sequence>
<reference evidence="13 14" key="1">
    <citation type="journal article" date="2023" name="FEMS Microbes">
        <title>Whole genomes of deep-sea sponge-associated bacteria exhibit high novel natural product potential.</title>
        <authorList>
            <person name="Hesketh-Best P.J."/>
            <person name="January G.G."/>
            <person name="Koch M.J."/>
            <person name="Warburton P.J."/>
            <person name="Howell K.L."/>
            <person name="Upton M."/>
        </authorList>
    </citation>
    <scope>NUCLEOTIDE SEQUENCE [LARGE SCALE GENOMIC DNA]</scope>
    <source>
        <strain evidence="13 14">PC206-O</strain>
    </source>
</reference>
<dbReference type="InterPro" id="IPR016136">
    <property type="entry name" value="DNA_helicase_N/primase_C"/>
</dbReference>
<comment type="similarity">
    <text evidence="1">Belongs to the helicase family. DnaB subfamily.</text>
</comment>
<evidence type="ECO:0000256" key="10">
    <source>
        <dbReference type="ARBA" id="ARBA00044969"/>
    </source>
</evidence>
<keyword evidence="6" id="KW-0347">Helicase</keyword>
<dbReference type="InterPro" id="IPR007693">
    <property type="entry name" value="DNA_helicase_DnaB-like_N"/>
</dbReference>
<comment type="caution">
    <text evidence="13">The sequence shown here is derived from an EMBL/GenBank/DDBJ whole genome shotgun (WGS) entry which is preliminary data.</text>
</comment>
<evidence type="ECO:0000259" key="12">
    <source>
        <dbReference type="PROSITE" id="PS51199"/>
    </source>
</evidence>
<gene>
    <name evidence="13" type="ORF">NJD11_06530</name>
</gene>
<evidence type="ECO:0000256" key="9">
    <source>
        <dbReference type="ARBA" id="ARBA00023235"/>
    </source>
</evidence>
<dbReference type="EC" id="5.6.2.3" evidence="10"/>
<keyword evidence="3" id="KW-0235">DNA replication</keyword>
<dbReference type="EMBL" id="JAMYEC010000003">
    <property type="protein sequence ID" value="MDX2334593.1"/>
    <property type="molecule type" value="Genomic_DNA"/>
</dbReference>
<dbReference type="InterPro" id="IPR007694">
    <property type="entry name" value="DNA_helicase_DnaB-like_C"/>
</dbReference>
<keyword evidence="7" id="KW-0067">ATP-binding</keyword>
<evidence type="ECO:0000256" key="2">
    <source>
        <dbReference type="ARBA" id="ARBA00022515"/>
    </source>
</evidence>
<dbReference type="SUPFAM" id="SSF48024">
    <property type="entry name" value="N-terminal domain of DnaB helicase"/>
    <property type="match status" value="1"/>
</dbReference>
<keyword evidence="2" id="KW-0639">Primosome</keyword>
<dbReference type="PROSITE" id="PS51199">
    <property type="entry name" value="SF4_HELICASE"/>
    <property type="match status" value="1"/>
</dbReference>
<evidence type="ECO:0000256" key="6">
    <source>
        <dbReference type="ARBA" id="ARBA00022806"/>
    </source>
</evidence>
<evidence type="ECO:0000256" key="4">
    <source>
        <dbReference type="ARBA" id="ARBA00022741"/>
    </source>
</evidence>
<evidence type="ECO:0000256" key="5">
    <source>
        <dbReference type="ARBA" id="ARBA00022801"/>
    </source>
</evidence>
<evidence type="ECO:0000256" key="11">
    <source>
        <dbReference type="ARBA" id="ARBA00048954"/>
    </source>
</evidence>
<evidence type="ECO:0000256" key="7">
    <source>
        <dbReference type="ARBA" id="ARBA00022840"/>
    </source>
</evidence>
<dbReference type="InterPro" id="IPR027417">
    <property type="entry name" value="P-loop_NTPase"/>
</dbReference>
<evidence type="ECO:0000313" key="13">
    <source>
        <dbReference type="EMBL" id="MDX2334593.1"/>
    </source>
</evidence>
<dbReference type="PANTHER" id="PTHR30153:SF2">
    <property type="entry name" value="REPLICATIVE DNA HELICASE"/>
    <property type="match status" value="1"/>
</dbReference>
<evidence type="ECO:0000256" key="3">
    <source>
        <dbReference type="ARBA" id="ARBA00022705"/>
    </source>
</evidence>
<organism evidence="13 14">
    <name type="scientific">Brevundimonas vesicularis</name>
    <name type="common">Pseudomonas vesicularis</name>
    <dbReference type="NCBI Taxonomy" id="41276"/>
    <lineage>
        <taxon>Bacteria</taxon>
        <taxon>Pseudomonadati</taxon>
        <taxon>Pseudomonadota</taxon>
        <taxon>Alphaproteobacteria</taxon>
        <taxon>Caulobacterales</taxon>
        <taxon>Caulobacteraceae</taxon>
        <taxon>Brevundimonas</taxon>
    </lineage>
</organism>
<keyword evidence="9" id="KW-0413">Isomerase</keyword>